<dbReference type="OrthoDB" id="2150942at2759"/>
<evidence type="ECO:0000313" key="1">
    <source>
        <dbReference type="EMBL" id="KAF2771849.1"/>
    </source>
</evidence>
<keyword evidence="2" id="KW-1185">Reference proteome</keyword>
<sequence>MTTANKIHALPFYSEWSGHPLSSLQDVVSIIRSTRPSKPIVWLAGDSSLDNKAWIPSPGPDGENLPVDVPAVYSSFLASGKPKPDVAFWLNHALGDKATAVNAAVEASLLRDRGSGKAHDDFIRNNVKPEDILIVSVGANDIALSPTASTARHLAQLTWFKSLSSTEKGTASSLNYFRHLFGAQTKSYVEHLISQTKPKAVIICMIYHPLEADAGAQPRWAESQLKLLGYNRNPGQLQATCEIRIDGPEVVPCALYEAIDGKVEEDYVARVEPSVGGGRKMAELLCGKVRDVMAD</sequence>
<name>A0A6G1LH03_9PEZI</name>
<proteinExistence type="predicted"/>
<dbReference type="Proteomes" id="UP000799436">
    <property type="component" value="Unassembled WGS sequence"/>
</dbReference>
<evidence type="ECO:0008006" key="3">
    <source>
        <dbReference type="Google" id="ProtNLM"/>
    </source>
</evidence>
<gene>
    <name evidence="1" type="ORF">EJ03DRAFT_288720</name>
</gene>
<reference evidence="1" key="1">
    <citation type="journal article" date="2020" name="Stud. Mycol.">
        <title>101 Dothideomycetes genomes: a test case for predicting lifestyles and emergence of pathogens.</title>
        <authorList>
            <person name="Haridas S."/>
            <person name="Albert R."/>
            <person name="Binder M."/>
            <person name="Bloem J."/>
            <person name="Labutti K."/>
            <person name="Salamov A."/>
            <person name="Andreopoulos B."/>
            <person name="Baker S."/>
            <person name="Barry K."/>
            <person name="Bills G."/>
            <person name="Bluhm B."/>
            <person name="Cannon C."/>
            <person name="Castanera R."/>
            <person name="Culley D."/>
            <person name="Daum C."/>
            <person name="Ezra D."/>
            <person name="Gonzalez J."/>
            <person name="Henrissat B."/>
            <person name="Kuo A."/>
            <person name="Liang C."/>
            <person name="Lipzen A."/>
            <person name="Lutzoni F."/>
            <person name="Magnuson J."/>
            <person name="Mondo S."/>
            <person name="Nolan M."/>
            <person name="Ohm R."/>
            <person name="Pangilinan J."/>
            <person name="Park H.-J."/>
            <person name="Ramirez L."/>
            <person name="Alfaro M."/>
            <person name="Sun H."/>
            <person name="Tritt A."/>
            <person name="Yoshinaga Y."/>
            <person name="Zwiers L.-H."/>
            <person name="Turgeon B."/>
            <person name="Goodwin S."/>
            <person name="Spatafora J."/>
            <person name="Crous P."/>
            <person name="Grigoriev I."/>
        </authorList>
    </citation>
    <scope>NUCLEOTIDE SEQUENCE</scope>
    <source>
        <strain evidence="1">CBS 116005</strain>
    </source>
</reference>
<protein>
    <recommendedName>
        <fullName evidence="3">SGNH hydrolase-type esterase domain-containing protein</fullName>
    </recommendedName>
</protein>
<dbReference type="EMBL" id="ML995817">
    <property type="protein sequence ID" value="KAF2771849.1"/>
    <property type="molecule type" value="Genomic_DNA"/>
</dbReference>
<evidence type="ECO:0000313" key="2">
    <source>
        <dbReference type="Proteomes" id="UP000799436"/>
    </source>
</evidence>
<dbReference type="AlphaFoldDB" id="A0A6G1LH03"/>
<accession>A0A6G1LH03</accession>
<organism evidence="1 2">
    <name type="scientific">Teratosphaeria nubilosa</name>
    <dbReference type="NCBI Taxonomy" id="161662"/>
    <lineage>
        <taxon>Eukaryota</taxon>
        <taxon>Fungi</taxon>
        <taxon>Dikarya</taxon>
        <taxon>Ascomycota</taxon>
        <taxon>Pezizomycotina</taxon>
        <taxon>Dothideomycetes</taxon>
        <taxon>Dothideomycetidae</taxon>
        <taxon>Mycosphaerellales</taxon>
        <taxon>Teratosphaeriaceae</taxon>
        <taxon>Teratosphaeria</taxon>
    </lineage>
</organism>